<accession>A0A7S8IUE6</accession>
<name>A0A7S8IUE6_9SPHN</name>
<dbReference type="KEGG" id="qso:IRL76_10555"/>
<dbReference type="EMBL" id="CP064654">
    <property type="protein sequence ID" value="QPC98295.1"/>
    <property type="molecule type" value="Genomic_DNA"/>
</dbReference>
<protein>
    <submittedName>
        <fullName evidence="1">Uncharacterized protein</fullName>
    </submittedName>
</protein>
<evidence type="ECO:0000313" key="1">
    <source>
        <dbReference type="EMBL" id="QPC98295.1"/>
    </source>
</evidence>
<proteinExistence type="predicted"/>
<reference evidence="1 2" key="1">
    <citation type="submission" date="2020-11" db="EMBL/GenBank/DDBJ databases">
        <title>The genome sequence of Erythrobacter sp. 6D36.</title>
        <authorList>
            <person name="Liu Y."/>
        </authorList>
    </citation>
    <scope>NUCLEOTIDE SEQUENCE [LARGE SCALE GENOMIC DNA]</scope>
    <source>
        <strain evidence="1 2">6D36</strain>
    </source>
</reference>
<dbReference type="Proteomes" id="UP000594459">
    <property type="component" value="Chromosome"/>
</dbReference>
<dbReference type="AlphaFoldDB" id="A0A7S8IUE6"/>
<sequence length="140" mass="15283">MGGGIGQGELDRLFSAALEAAVARLEKDGHFFPLIFELRADGTVQAIAMLETGAVEGDAVARMFDVLRQRGEEGLIRGAAIACHESGNSQVEVHLRAPNYASNIIVPFTVTTRGFFRRRRELTLGEFLARHAQNEVFPAD</sequence>
<organism evidence="1 2">
    <name type="scientific">Qipengyuania soli</name>
    <dbReference type="NCBI Taxonomy" id="2782568"/>
    <lineage>
        <taxon>Bacteria</taxon>
        <taxon>Pseudomonadati</taxon>
        <taxon>Pseudomonadota</taxon>
        <taxon>Alphaproteobacteria</taxon>
        <taxon>Sphingomonadales</taxon>
        <taxon>Erythrobacteraceae</taxon>
        <taxon>Qipengyuania</taxon>
    </lineage>
</organism>
<dbReference type="RefSeq" id="WP_200981302.1">
    <property type="nucleotide sequence ID" value="NZ_CP064654.1"/>
</dbReference>
<evidence type="ECO:0000313" key="2">
    <source>
        <dbReference type="Proteomes" id="UP000594459"/>
    </source>
</evidence>
<keyword evidence="2" id="KW-1185">Reference proteome</keyword>
<gene>
    <name evidence="1" type="ORF">IRL76_10555</name>
</gene>